<dbReference type="Proteomes" id="UP001375370">
    <property type="component" value="Chromosome"/>
</dbReference>
<feature type="domain" description="NADPH-dependent FMN reductase-like" evidence="1">
    <location>
        <begin position="13"/>
        <end position="131"/>
    </location>
</feature>
<dbReference type="InterPro" id="IPR050104">
    <property type="entry name" value="FMN-dep_NADH:Q_OxRdtase_AzoR1"/>
</dbReference>
<dbReference type="Gene3D" id="3.40.50.360">
    <property type="match status" value="1"/>
</dbReference>
<dbReference type="SUPFAM" id="SSF52218">
    <property type="entry name" value="Flavoproteins"/>
    <property type="match status" value="1"/>
</dbReference>
<keyword evidence="3" id="KW-1185">Reference proteome</keyword>
<sequence>MYNNTVMNSAGRKILGISGSPRHSSNSDALLREILGAAAKAGAQPRVVCLRDLHFSSCNGCEQCRAAKRCTGLDDDMQQVYRAIDTADTLVLVTPIHNYNMTALMKAFIDRLYCYYEFGPQRPGEWRSRLAGQGRRVVLVAIGEQTDEKDSGMDLTLETLRRSMTALGYETAAELPVLGVYYRGQVLDRSKILKQAAELGRSLA</sequence>
<organism evidence="2 3">
    <name type="scientific">Candidatus Dehalogenimonas loeffleri</name>
    <dbReference type="NCBI Taxonomy" id="3127115"/>
    <lineage>
        <taxon>Bacteria</taxon>
        <taxon>Bacillati</taxon>
        <taxon>Chloroflexota</taxon>
        <taxon>Dehalococcoidia</taxon>
        <taxon>Dehalococcoidales</taxon>
        <taxon>Dehalococcoidaceae</taxon>
        <taxon>Dehalogenimonas</taxon>
    </lineage>
</organism>
<dbReference type="InterPro" id="IPR005025">
    <property type="entry name" value="FMN_Rdtase-like_dom"/>
</dbReference>
<protein>
    <submittedName>
        <fullName evidence="2">Flavodoxin family protein</fullName>
    </submittedName>
</protein>
<evidence type="ECO:0000259" key="1">
    <source>
        <dbReference type="Pfam" id="PF03358"/>
    </source>
</evidence>
<reference evidence="2 3" key="1">
    <citation type="submission" date="2024-03" db="EMBL/GenBank/DDBJ databases">
        <title>A Dehalogenimonas Isolated from Estuarine Sediments Dihaloeliminates Chlorinated Alkanes.</title>
        <authorList>
            <person name="Yang Y."/>
            <person name="Wang H."/>
        </authorList>
    </citation>
    <scope>NUCLEOTIDE SEQUENCE [LARGE SCALE GENOMIC DNA]</scope>
    <source>
        <strain evidence="2 3">W</strain>
    </source>
</reference>
<gene>
    <name evidence="2" type="ORF">V8247_02365</name>
</gene>
<evidence type="ECO:0000313" key="2">
    <source>
        <dbReference type="EMBL" id="WWX25835.1"/>
    </source>
</evidence>
<dbReference type="InterPro" id="IPR029039">
    <property type="entry name" value="Flavoprotein-like_sf"/>
</dbReference>
<proteinExistence type="predicted"/>
<accession>A0ABZ2J4N4</accession>
<dbReference type="Pfam" id="PF03358">
    <property type="entry name" value="FMN_red"/>
    <property type="match status" value="1"/>
</dbReference>
<dbReference type="RefSeq" id="WP_338738390.1">
    <property type="nucleotide sequence ID" value="NZ_CP146612.1"/>
</dbReference>
<dbReference type="PANTHER" id="PTHR43741">
    <property type="entry name" value="FMN-DEPENDENT NADH-AZOREDUCTASE 1"/>
    <property type="match status" value="1"/>
</dbReference>
<evidence type="ECO:0000313" key="3">
    <source>
        <dbReference type="Proteomes" id="UP001375370"/>
    </source>
</evidence>
<dbReference type="PANTHER" id="PTHR43741:SF4">
    <property type="entry name" value="FMN-DEPENDENT NADH:QUINONE OXIDOREDUCTASE"/>
    <property type="match status" value="1"/>
</dbReference>
<dbReference type="EMBL" id="CP146612">
    <property type="protein sequence ID" value="WWX25835.1"/>
    <property type="molecule type" value="Genomic_DNA"/>
</dbReference>
<name>A0ABZ2J4N4_9CHLR</name>